<reference evidence="1 2" key="1">
    <citation type="journal article" date="2014" name="Mol. Plant Microbe Interact.">
        <title>The complete genome sequence of Candidatus Liberibacter americanus, associated with citrus Huanglongbing.</title>
        <authorList>
            <person name="Wulff N.A."/>
            <person name="Zhang S."/>
            <person name="Setubal J.C."/>
            <person name="Almeida N.F."/>
            <person name="Martins E.C."/>
            <person name="Harakava R."/>
            <person name="Kumar D."/>
            <person name="Rangel L.T."/>
            <person name="Foissac X."/>
            <person name="Bove J."/>
            <person name="Gabriel D.W."/>
        </authorList>
    </citation>
    <scope>NUCLEOTIDE SEQUENCE [LARGE SCALE GENOMIC DNA]</scope>
    <source>
        <strain evidence="1 2">Sao Paulo</strain>
    </source>
</reference>
<organism evidence="1 2">
    <name type="scientific">Candidatus Liberibacter americanus str. Sao Paulo</name>
    <dbReference type="NCBI Taxonomy" id="1261131"/>
    <lineage>
        <taxon>Bacteria</taxon>
        <taxon>Pseudomonadati</taxon>
        <taxon>Pseudomonadota</taxon>
        <taxon>Alphaproteobacteria</taxon>
        <taxon>Hyphomicrobiales</taxon>
        <taxon>Rhizobiaceae</taxon>
        <taxon>Liberibacter</taxon>
    </lineage>
</organism>
<dbReference type="EMBL" id="CP006604">
    <property type="protein sequence ID" value="AHA27983.1"/>
    <property type="molecule type" value="Genomic_DNA"/>
</dbReference>
<protein>
    <submittedName>
        <fullName evidence="1">Uncharacterized protein</fullName>
    </submittedName>
</protein>
<dbReference type="AlphaFoldDB" id="U6B5H1"/>
<evidence type="ECO:0000313" key="1">
    <source>
        <dbReference type="EMBL" id="AHA27983.1"/>
    </source>
</evidence>
<sequence length="68" mass="7826">MSFDWLYDGVMTDREYKGIKKKRVFDPQAIGADLKLFVKTPIRLAKIKSQQARSGIRWIDGFNALVPP</sequence>
<proteinExistence type="predicted"/>
<name>U6B5H1_9HYPH</name>
<dbReference type="PATRIC" id="fig|1261131.3.peg.606"/>
<accession>U6B5H1</accession>
<evidence type="ECO:0000313" key="2">
    <source>
        <dbReference type="Proteomes" id="UP000017862"/>
    </source>
</evidence>
<dbReference type="Proteomes" id="UP000017862">
    <property type="component" value="Chromosome"/>
</dbReference>
<keyword evidence="2" id="KW-1185">Reference proteome</keyword>
<dbReference type="HOGENOM" id="CLU_2786144_0_0_5"/>
<dbReference type="KEGG" id="lar:lam_637"/>
<gene>
    <name evidence="1" type="ORF">lam_637</name>
</gene>